<proteinExistence type="predicted"/>
<name>A0A4D4JDR7_9PSEU</name>
<organism evidence="2 3">
    <name type="scientific">Gandjariella thermophila</name>
    <dbReference type="NCBI Taxonomy" id="1931992"/>
    <lineage>
        <taxon>Bacteria</taxon>
        <taxon>Bacillati</taxon>
        <taxon>Actinomycetota</taxon>
        <taxon>Actinomycetes</taxon>
        <taxon>Pseudonocardiales</taxon>
        <taxon>Pseudonocardiaceae</taxon>
        <taxon>Gandjariella</taxon>
    </lineage>
</organism>
<keyword evidence="3" id="KW-1185">Reference proteome</keyword>
<dbReference type="Proteomes" id="UP000298860">
    <property type="component" value="Unassembled WGS sequence"/>
</dbReference>
<dbReference type="Gene3D" id="3.40.50.150">
    <property type="entry name" value="Vaccinia Virus protein VP39"/>
    <property type="match status" value="1"/>
</dbReference>
<dbReference type="OrthoDB" id="9786503at2"/>
<reference evidence="3" key="1">
    <citation type="submission" date="2019-04" db="EMBL/GenBank/DDBJ databases">
        <title>Draft genome sequence of Pseudonocardiaceae bacterium SL3-2-4.</title>
        <authorList>
            <person name="Ningsih F."/>
            <person name="Yokota A."/>
            <person name="Sakai Y."/>
            <person name="Nanatani K."/>
            <person name="Yabe S."/>
            <person name="Oetari A."/>
            <person name="Sjamsuridzal W."/>
        </authorList>
    </citation>
    <scope>NUCLEOTIDE SEQUENCE [LARGE SCALE GENOMIC DNA]</scope>
    <source>
        <strain evidence="3">SL3-2-4</strain>
    </source>
</reference>
<dbReference type="InterPro" id="IPR029063">
    <property type="entry name" value="SAM-dependent_MTases_sf"/>
</dbReference>
<dbReference type="PANTHER" id="PTHR42912">
    <property type="entry name" value="METHYLTRANSFERASE"/>
    <property type="match status" value="1"/>
</dbReference>
<protein>
    <recommendedName>
        <fullName evidence="1">Methyltransferase type 11 domain-containing protein</fullName>
    </recommendedName>
</protein>
<comment type="caution">
    <text evidence="2">The sequence shown here is derived from an EMBL/GenBank/DDBJ whole genome shotgun (WGS) entry which is preliminary data.</text>
</comment>
<evidence type="ECO:0000313" key="2">
    <source>
        <dbReference type="EMBL" id="GDY32047.1"/>
    </source>
</evidence>
<dbReference type="InterPro" id="IPR050508">
    <property type="entry name" value="Methyltransf_Superfamily"/>
</dbReference>
<dbReference type="Pfam" id="PF08241">
    <property type="entry name" value="Methyltransf_11"/>
    <property type="match status" value="1"/>
</dbReference>
<dbReference type="AlphaFoldDB" id="A0A4D4JDR7"/>
<dbReference type="RefSeq" id="WP_137815087.1">
    <property type="nucleotide sequence ID" value="NZ_BJFL01000020.1"/>
</dbReference>
<accession>A0A4D4JDR7</accession>
<dbReference type="InterPro" id="IPR013216">
    <property type="entry name" value="Methyltransf_11"/>
</dbReference>
<dbReference type="SUPFAM" id="SSF53335">
    <property type="entry name" value="S-adenosyl-L-methionine-dependent methyltransferases"/>
    <property type="match status" value="1"/>
</dbReference>
<dbReference type="CDD" id="cd02440">
    <property type="entry name" value="AdoMet_MTases"/>
    <property type="match status" value="1"/>
</dbReference>
<dbReference type="GO" id="GO:0008757">
    <property type="term" value="F:S-adenosylmethionine-dependent methyltransferase activity"/>
    <property type="evidence" value="ECO:0007669"/>
    <property type="project" value="InterPro"/>
</dbReference>
<evidence type="ECO:0000259" key="1">
    <source>
        <dbReference type="Pfam" id="PF08241"/>
    </source>
</evidence>
<evidence type="ECO:0000313" key="3">
    <source>
        <dbReference type="Proteomes" id="UP000298860"/>
    </source>
</evidence>
<sequence length="227" mass="25274">MALTYWERVATSRWGSYITAEEDRAIRWASEMAGNPRHALEIGCDGGRWARMLSQEGWSVTCTDVAEEAIKLCADRVPDARCIKVDPADTFLPAEDASTSLVLCIEVLAVVGSDWFHKEVVRVLAPGGMLVATTWNRNSARGVAANLASRWRRRGPHSFYRTRYTAWRRQLLAAGLEVQSELGLCWFPFGRSSNSPLVPIAAMTEKRLGLARMPALSPWVLVTARKP</sequence>
<dbReference type="EMBL" id="BJFL01000020">
    <property type="protein sequence ID" value="GDY32047.1"/>
    <property type="molecule type" value="Genomic_DNA"/>
</dbReference>
<feature type="domain" description="Methyltransferase type 11" evidence="1">
    <location>
        <begin position="40"/>
        <end position="131"/>
    </location>
</feature>
<gene>
    <name evidence="2" type="ORF">GTS_36800</name>
</gene>